<evidence type="ECO:0000256" key="2">
    <source>
        <dbReference type="ARBA" id="ARBA00023136"/>
    </source>
</evidence>
<dbReference type="Proteomes" id="UP000554482">
    <property type="component" value="Unassembled WGS sequence"/>
</dbReference>
<keyword evidence="4" id="KW-1133">Transmembrane helix</keyword>
<keyword evidence="2 4" id="KW-0472">Membrane</keyword>
<dbReference type="GO" id="GO:0005886">
    <property type="term" value="C:plasma membrane"/>
    <property type="evidence" value="ECO:0007669"/>
    <property type="project" value="TreeGrafter"/>
</dbReference>
<dbReference type="AlphaFoldDB" id="A0A7J6WID9"/>
<dbReference type="PANTHER" id="PTHR31234:SF55">
    <property type="entry name" value="LATE EMBRYOGENESIS ABUNDANT (LEA) HYDROXYPROLINE-RICH GLYCOPROTEIN FAMILY"/>
    <property type="match status" value="1"/>
</dbReference>
<dbReference type="PANTHER" id="PTHR31234">
    <property type="entry name" value="LATE EMBRYOGENESIS ABUNDANT (LEA) HYDROXYPROLINE-RICH GLYCOPROTEIN FAMILY"/>
    <property type="match status" value="1"/>
</dbReference>
<sequence>MDPNNNYPTGNPPYPPPTQPRYDQPSQPGYGQPAQPGYGQPMQPGYGQPHPGYDPNGYNPYAAAAPAANYYNPNLYPSTGSASNGHGQRFKTSFVFSFIVGMIAFSILSSFITLMIWLFFRPGEWPEFRVDSASASGFNLDMDSKHLNGKLDVVFTVRNPNDKYGIVYEPLKIVMLYKYFPMTDSKIEAFDQSTKSETTVPVNFVASSEIVPYVSRKQTQDQIHMDFLATGWIKYKSNSWRTTSHSIRVYCNDIIVRMSPNNTKTDDALLSGQKTCRVSSKLWII</sequence>
<organism evidence="5 6">
    <name type="scientific">Thalictrum thalictroides</name>
    <name type="common">Rue-anemone</name>
    <name type="synonym">Anemone thalictroides</name>
    <dbReference type="NCBI Taxonomy" id="46969"/>
    <lineage>
        <taxon>Eukaryota</taxon>
        <taxon>Viridiplantae</taxon>
        <taxon>Streptophyta</taxon>
        <taxon>Embryophyta</taxon>
        <taxon>Tracheophyta</taxon>
        <taxon>Spermatophyta</taxon>
        <taxon>Magnoliopsida</taxon>
        <taxon>Ranunculales</taxon>
        <taxon>Ranunculaceae</taxon>
        <taxon>Thalictroideae</taxon>
        <taxon>Thalictrum</taxon>
    </lineage>
</organism>
<proteinExistence type="predicted"/>
<dbReference type="OrthoDB" id="695142at2759"/>
<keyword evidence="6" id="KW-1185">Reference proteome</keyword>
<reference evidence="5 6" key="1">
    <citation type="submission" date="2020-06" db="EMBL/GenBank/DDBJ databases">
        <title>Transcriptomic and genomic resources for Thalictrum thalictroides and T. hernandezii: Facilitating candidate gene discovery in an emerging model plant lineage.</title>
        <authorList>
            <person name="Arias T."/>
            <person name="Riano-Pachon D.M."/>
            <person name="Di Stilio V.S."/>
        </authorList>
    </citation>
    <scope>NUCLEOTIDE SEQUENCE [LARGE SCALE GENOMIC DNA]</scope>
    <source>
        <strain evidence="6">cv. WT478/WT964</strain>
        <tissue evidence="5">Leaves</tissue>
    </source>
</reference>
<evidence type="ECO:0000256" key="4">
    <source>
        <dbReference type="SAM" id="Phobius"/>
    </source>
</evidence>
<comment type="caution">
    <text evidence="5">The sequence shown here is derived from an EMBL/GenBank/DDBJ whole genome shotgun (WGS) entry which is preliminary data.</text>
</comment>
<feature type="transmembrane region" description="Helical" evidence="4">
    <location>
        <begin position="94"/>
        <end position="120"/>
    </location>
</feature>
<feature type="compositionally biased region" description="Low complexity" evidence="3">
    <location>
        <begin position="20"/>
        <end position="58"/>
    </location>
</feature>
<dbReference type="InterPro" id="IPR044839">
    <property type="entry name" value="NDR1-like"/>
</dbReference>
<name>A0A7J6WID9_THATH</name>
<protein>
    <submittedName>
        <fullName evidence="5">Yls9-like</fullName>
    </submittedName>
</protein>
<evidence type="ECO:0000313" key="5">
    <source>
        <dbReference type="EMBL" id="KAF5196688.1"/>
    </source>
</evidence>
<dbReference type="EMBL" id="JABWDY010015644">
    <property type="protein sequence ID" value="KAF5196688.1"/>
    <property type="molecule type" value="Genomic_DNA"/>
</dbReference>
<evidence type="ECO:0000256" key="1">
    <source>
        <dbReference type="ARBA" id="ARBA00004370"/>
    </source>
</evidence>
<gene>
    <name evidence="5" type="ORF">FRX31_013724</name>
</gene>
<evidence type="ECO:0000256" key="3">
    <source>
        <dbReference type="SAM" id="MobiDB-lite"/>
    </source>
</evidence>
<feature type="region of interest" description="Disordered" evidence="3">
    <location>
        <begin position="1"/>
        <end position="58"/>
    </location>
</feature>
<comment type="subcellular location">
    <subcellularLocation>
        <location evidence="1">Membrane</location>
    </subcellularLocation>
</comment>
<accession>A0A7J6WID9</accession>
<evidence type="ECO:0000313" key="6">
    <source>
        <dbReference type="Proteomes" id="UP000554482"/>
    </source>
</evidence>
<dbReference type="GO" id="GO:0098542">
    <property type="term" value="P:defense response to other organism"/>
    <property type="evidence" value="ECO:0007669"/>
    <property type="project" value="InterPro"/>
</dbReference>
<feature type="compositionally biased region" description="Pro residues" evidence="3">
    <location>
        <begin position="10"/>
        <end position="19"/>
    </location>
</feature>
<keyword evidence="4" id="KW-0812">Transmembrane</keyword>